<keyword evidence="6 14" id="KW-0479">Metal-binding</keyword>
<dbReference type="GO" id="GO:0002161">
    <property type="term" value="F:aminoacyl-tRNA deacylase activity"/>
    <property type="evidence" value="ECO:0007669"/>
    <property type="project" value="TreeGrafter"/>
</dbReference>
<reference evidence="17" key="1">
    <citation type="submission" date="2025-08" db="UniProtKB">
        <authorList>
            <consortium name="Ensembl"/>
        </authorList>
    </citation>
    <scope>IDENTIFICATION</scope>
</reference>
<evidence type="ECO:0000256" key="8">
    <source>
        <dbReference type="ARBA" id="ARBA00022833"/>
    </source>
</evidence>
<evidence type="ECO:0000256" key="14">
    <source>
        <dbReference type="HAMAP-Rule" id="MF_03133"/>
    </source>
</evidence>
<dbReference type="FunFam" id="3.30.930.10:FF:000011">
    <property type="entry name" value="Alanine--tRNA ligase, cytoplasmic"/>
    <property type="match status" value="1"/>
</dbReference>
<keyword evidence="9 14" id="KW-0067">ATP-binding</keyword>
<dbReference type="Ensembl" id="ENSCCRT00020078483.1">
    <property type="protein sequence ID" value="ENSCCRP00020071452.1"/>
    <property type="gene ID" value="ENSCCRG00020033278.1"/>
</dbReference>
<keyword evidence="15" id="KW-1133">Transmembrane helix</keyword>
<feature type="binding site" evidence="14">
    <location>
        <position position="634"/>
    </location>
    <ligand>
        <name>Zn(2+)</name>
        <dbReference type="ChEBI" id="CHEBI:29105"/>
    </ligand>
</feature>
<keyword evidence="7 14" id="KW-0547">Nucleotide-binding</keyword>
<dbReference type="PROSITE" id="PS50860">
    <property type="entry name" value="AA_TRNA_LIGASE_II_ALA"/>
    <property type="match status" value="1"/>
</dbReference>
<comment type="subunit">
    <text evidence="14">Monomer. Interacts with ANKRD16; the interaction is direct.</text>
</comment>
<evidence type="ECO:0000259" key="16">
    <source>
        <dbReference type="PROSITE" id="PS50860"/>
    </source>
</evidence>
<dbReference type="InterPro" id="IPR018162">
    <property type="entry name" value="Ala-tRNA-ligase_IIc_anticod-bd"/>
</dbReference>
<keyword evidence="15" id="KW-0812">Transmembrane</keyword>
<dbReference type="InterPro" id="IPR012947">
    <property type="entry name" value="tRNA_SAD"/>
</dbReference>
<dbReference type="InterPro" id="IPR018165">
    <property type="entry name" value="Ala-tRNA-synth_IIc_core"/>
</dbReference>
<evidence type="ECO:0000256" key="11">
    <source>
        <dbReference type="ARBA" id="ARBA00022917"/>
    </source>
</evidence>
<organism evidence="17 18">
    <name type="scientific">Cyprinus carpio</name>
    <name type="common">Common carp</name>
    <dbReference type="NCBI Taxonomy" id="7962"/>
    <lineage>
        <taxon>Eukaryota</taxon>
        <taxon>Metazoa</taxon>
        <taxon>Chordata</taxon>
        <taxon>Craniata</taxon>
        <taxon>Vertebrata</taxon>
        <taxon>Euteleostomi</taxon>
        <taxon>Actinopterygii</taxon>
        <taxon>Neopterygii</taxon>
        <taxon>Teleostei</taxon>
        <taxon>Ostariophysi</taxon>
        <taxon>Cypriniformes</taxon>
        <taxon>Cyprinidae</taxon>
        <taxon>Cyprininae</taxon>
        <taxon>Cyprinus</taxon>
    </lineage>
</organism>
<evidence type="ECO:0000256" key="5">
    <source>
        <dbReference type="ARBA" id="ARBA00022598"/>
    </source>
</evidence>
<comment type="similarity">
    <text evidence="1">Belongs to the class-II aminoacyl-tRNA synthetase family. Alax-L subfamily.</text>
</comment>
<keyword evidence="15" id="KW-0472">Membrane</keyword>
<comment type="catalytic activity">
    <reaction evidence="13 14">
        <text>tRNA(Ala) + L-alanine + ATP = L-alanyl-tRNA(Ala) + AMP + diphosphate</text>
        <dbReference type="Rhea" id="RHEA:12540"/>
        <dbReference type="Rhea" id="RHEA-COMP:9657"/>
        <dbReference type="Rhea" id="RHEA-COMP:9923"/>
        <dbReference type="ChEBI" id="CHEBI:30616"/>
        <dbReference type="ChEBI" id="CHEBI:33019"/>
        <dbReference type="ChEBI" id="CHEBI:57972"/>
        <dbReference type="ChEBI" id="CHEBI:78442"/>
        <dbReference type="ChEBI" id="CHEBI:78497"/>
        <dbReference type="ChEBI" id="CHEBI:456215"/>
        <dbReference type="EC" id="6.1.1.7"/>
    </reaction>
</comment>
<dbReference type="InterPro" id="IPR050058">
    <property type="entry name" value="Ala-tRNA_ligase"/>
</dbReference>
<dbReference type="CDD" id="cd00673">
    <property type="entry name" value="AlaRS_core"/>
    <property type="match status" value="1"/>
</dbReference>
<dbReference type="NCBIfam" id="TIGR00344">
    <property type="entry name" value="alaS"/>
    <property type="match status" value="1"/>
</dbReference>
<protein>
    <recommendedName>
        <fullName evidence="3">Alanine--tRNA ligase</fullName>
        <ecNumber evidence="2">6.1.1.7</ecNumber>
    </recommendedName>
</protein>
<dbReference type="SUPFAM" id="SSF55681">
    <property type="entry name" value="Class II aaRS and biotin synthetases"/>
    <property type="match status" value="1"/>
</dbReference>
<feature type="binding site" evidence="14">
    <location>
        <position position="630"/>
    </location>
    <ligand>
        <name>Zn(2+)</name>
        <dbReference type="ChEBI" id="CHEBI:29105"/>
    </ligand>
</feature>
<evidence type="ECO:0000256" key="7">
    <source>
        <dbReference type="ARBA" id="ARBA00022741"/>
    </source>
</evidence>
<feature type="transmembrane region" description="Helical" evidence="15">
    <location>
        <begin position="414"/>
        <end position="441"/>
    </location>
</feature>
<dbReference type="Gene3D" id="3.10.310.40">
    <property type="match status" value="1"/>
</dbReference>
<evidence type="ECO:0000256" key="10">
    <source>
        <dbReference type="ARBA" id="ARBA00022884"/>
    </source>
</evidence>
<keyword evidence="8 14" id="KW-0862">Zinc</keyword>
<dbReference type="GO" id="GO:0000049">
    <property type="term" value="F:tRNA binding"/>
    <property type="evidence" value="ECO:0007669"/>
    <property type="project" value="UniProtKB-KW"/>
</dbReference>
<dbReference type="InterPro" id="IPR023033">
    <property type="entry name" value="Ala_tRNA_ligase_euk/bac"/>
</dbReference>
<accession>A0A8C2HXQ0</accession>
<gene>
    <name evidence="14" type="primary">AARS</name>
</gene>
<dbReference type="GO" id="GO:0004813">
    <property type="term" value="F:alanine-tRNA ligase activity"/>
    <property type="evidence" value="ECO:0007669"/>
    <property type="project" value="UniProtKB-UniRule"/>
</dbReference>
<dbReference type="InterPro" id="IPR002318">
    <property type="entry name" value="Ala-tRNA-lgiase_IIc"/>
</dbReference>
<evidence type="ECO:0000256" key="3">
    <source>
        <dbReference type="ARBA" id="ARBA00017959"/>
    </source>
</evidence>
<keyword evidence="10 14" id="KW-0694">RNA-binding</keyword>
<proteinExistence type="inferred from homology"/>
<dbReference type="Gene3D" id="3.30.980.10">
    <property type="entry name" value="Threonyl-trna Synthetase, Chain A, domain 2"/>
    <property type="match status" value="1"/>
</dbReference>
<evidence type="ECO:0000256" key="15">
    <source>
        <dbReference type="SAM" id="Phobius"/>
    </source>
</evidence>
<dbReference type="Pfam" id="PF07973">
    <property type="entry name" value="tRNA_SAD"/>
    <property type="match status" value="1"/>
</dbReference>
<evidence type="ECO:0000256" key="9">
    <source>
        <dbReference type="ARBA" id="ARBA00022840"/>
    </source>
</evidence>
<comment type="domain">
    <text evidence="14">Consists of three domains; the N-terminal catalytic domain, the editing domain and the C-terminal C-Ala domain. The editing domain removes incorrectly charged amino acids, while the C-Ala domain, along with tRNA(Ala), serves as a bridge to cooperatively bring together the editing and aminoacylation centers thus stimulating deacylation of misacylated tRNAs.</text>
</comment>
<evidence type="ECO:0000313" key="18">
    <source>
        <dbReference type="Proteomes" id="UP000694701"/>
    </source>
</evidence>
<dbReference type="InterPro" id="IPR045864">
    <property type="entry name" value="aa-tRNA-synth_II/BPL/LPL"/>
</dbReference>
<dbReference type="SUPFAM" id="SSF101353">
    <property type="entry name" value="Putative anticodon-binding domain of alanyl-tRNA synthetase (AlaRS)"/>
    <property type="match status" value="1"/>
</dbReference>
<feature type="domain" description="Alanyl-transfer RNA synthetases family profile" evidence="16">
    <location>
        <begin position="42"/>
        <end position="787"/>
    </location>
</feature>
<comment type="cofactor">
    <cofactor evidence="14">
        <name>Zn(2+)</name>
        <dbReference type="ChEBI" id="CHEBI:29105"/>
    </cofactor>
    <text evidence="14">Binds 1 zinc ion per subunit.</text>
</comment>
<dbReference type="EC" id="6.1.1.7" evidence="2"/>
<evidence type="ECO:0000256" key="4">
    <source>
        <dbReference type="ARBA" id="ARBA00022555"/>
    </source>
</evidence>
<keyword evidence="11 14" id="KW-0648">Protein biosynthesis</keyword>
<evidence type="ECO:0000256" key="12">
    <source>
        <dbReference type="ARBA" id="ARBA00023146"/>
    </source>
</evidence>
<dbReference type="Gene3D" id="3.30.930.10">
    <property type="entry name" value="Bira Bifunctional Protein, Domain 2"/>
    <property type="match status" value="1"/>
</dbReference>
<dbReference type="GO" id="GO:0005524">
    <property type="term" value="F:ATP binding"/>
    <property type="evidence" value="ECO:0007669"/>
    <property type="project" value="UniProtKB-UniRule"/>
</dbReference>
<dbReference type="SMART" id="SM00863">
    <property type="entry name" value="tRNA_SAD"/>
    <property type="match status" value="1"/>
</dbReference>
<dbReference type="GO" id="GO:0005739">
    <property type="term" value="C:mitochondrion"/>
    <property type="evidence" value="ECO:0007669"/>
    <property type="project" value="TreeGrafter"/>
</dbReference>
<dbReference type="FunFam" id="3.30.980.10:FF:000004">
    <property type="entry name" value="Alanine--tRNA ligase, cytoplasmic"/>
    <property type="match status" value="1"/>
</dbReference>
<evidence type="ECO:0000256" key="1">
    <source>
        <dbReference type="ARBA" id="ARBA00008429"/>
    </source>
</evidence>
<dbReference type="PANTHER" id="PTHR11777:SF8">
    <property type="entry name" value="ALANINE--TRNA LIGASE, MITOCHONDRIAL"/>
    <property type="match status" value="1"/>
</dbReference>
<dbReference type="SUPFAM" id="SSF50447">
    <property type="entry name" value="Translation proteins"/>
    <property type="match status" value="1"/>
</dbReference>
<comment type="function">
    <text evidence="14">Catalyzes the attachment of alanine to tRNA(Ala) in a two-step reaction: alanine is first activated by ATP to form Ala-AMP and then transferred to the acceptor end of tRNA(Ala). Also edits incorrectly charged tRNA(Ala) via its editing domain.</text>
</comment>
<dbReference type="InterPro" id="IPR018163">
    <property type="entry name" value="Thr/Ala-tRNA-synth_IIc_edit"/>
</dbReference>
<dbReference type="InterPro" id="IPR009000">
    <property type="entry name" value="Transl_B-barrel_sf"/>
</dbReference>
<dbReference type="AlphaFoldDB" id="A0A8C2HXQ0"/>
<feature type="binding site" evidence="14">
    <location>
        <position position="748"/>
    </location>
    <ligand>
        <name>Zn(2+)</name>
        <dbReference type="ChEBI" id="CHEBI:29105"/>
    </ligand>
</feature>
<evidence type="ECO:0000256" key="6">
    <source>
        <dbReference type="ARBA" id="ARBA00022723"/>
    </source>
</evidence>
<keyword evidence="5 14" id="KW-0436">Ligase</keyword>
<dbReference type="HAMAP" id="MF_00036_B">
    <property type="entry name" value="Ala_tRNA_synth_B"/>
    <property type="match status" value="1"/>
</dbReference>
<sequence length="918" mass="101878">MAARIGLVKQLNCVLLNTKLSVLSAGVRRCSALSYSESHKEFTSKRVRRKFIDFFKEGHEHRVVSSSPVRPRGDPSLLFVNAGMNQFKPILLGCPDPRSEMASYRRVVNSQKCVCAGGKHNDLEDVGKDVYHHTFFEMLGNWSFGDYFKVEACAMAWQLLTEEYGIPADLLYVSYFSGDVANGLPADEETRQIWLSMGVRPDHVLPFGMKDNFWEMGETGPCGPCTEIHYDHVGNRNASSLVNADSPDVVEIWNLVFMQYNRLENGSLRPLPQCSVDTGMGLERLVTILQGKRSNYDTDLFTPLLTAIHQCSKAPAYQGRTGETDVGQVDMAYRVVADHIRTLSVCIADGVYPGMTGAELVLRRILRRAVRFSTEVLQAPEGSLASLVPTVAHILGDAYPELHTESERVSSFILILYADISLCVFFFIFVLISVSIVLLFLSASVAWSLHRNLGFPLDLIDLMLEEKGKMVDKKEMALRSQPEEDDEDRVDQLDLHSLAELQSQGVPHTDDSPKYCYSLGTDGKYVFQPCRASVLALYCDGSLVSEVSEGHRCGVILDQTSFYAEQGGQAHDQGYFTKDGLQDVLFPVKSVRLAGGYVVHQVTAAETLRTGDQVQLNLDEANRMGCMVKHTATHVLNFALRELLGPSVSQRGSHCTANRLRFDFSVKVQWLSELQQVEEFVQNIIRQNAEVYVEEIPLSKAKQIMGLRTIDEVYPDPVRVVSVAVPVSDLLNSNSSEQASVELCCGTHLLRTGAIRDFVIVSERQMVKGISRIIAITGDEAKKVVDITPIPQWQRRELQTRLKAMQKTSNNTIRKLEIKEVLMKTVLQLSKSTPDSMVMLLSHLQLSGKVLCACQVPKGSASGSALKWAHSVCARLGGNADGSTDVAKGEGKAAKLTDITDILHWAEEFAQNKIRKAS</sequence>
<dbReference type="PANTHER" id="PTHR11777">
    <property type="entry name" value="ALANYL-TRNA SYNTHETASE"/>
    <property type="match status" value="1"/>
</dbReference>
<feature type="binding site" evidence="14">
    <location>
        <position position="744"/>
    </location>
    <ligand>
        <name>Zn(2+)</name>
        <dbReference type="ChEBI" id="CHEBI:29105"/>
    </ligand>
</feature>
<evidence type="ECO:0000256" key="13">
    <source>
        <dbReference type="ARBA" id="ARBA00048300"/>
    </source>
</evidence>
<dbReference type="SUPFAM" id="SSF55186">
    <property type="entry name" value="ThrRS/AlaRS common domain"/>
    <property type="match status" value="1"/>
</dbReference>
<dbReference type="Proteomes" id="UP000694701">
    <property type="component" value="Unplaced"/>
</dbReference>
<dbReference type="Gene3D" id="2.40.30.130">
    <property type="match status" value="1"/>
</dbReference>
<name>A0A8C2HXQ0_CYPCA</name>
<dbReference type="Pfam" id="PF01411">
    <property type="entry name" value="tRNA-synt_2c"/>
    <property type="match status" value="1"/>
</dbReference>
<dbReference type="GO" id="GO:0006419">
    <property type="term" value="P:alanyl-tRNA aminoacylation"/>
    <property type="evidence" value="ECO:0007669"/>
    <property type="project" value="InterPro"/>
</dbReference>
<dbReference type="PRINTS" id="PR00980">
    <property type="entry name" value="TRNASYNTHALA"/>
</dbReference>
<dbReference type="GO" id="GO:0008270">
    <property type="term" value="F:zinc ion binding"/>
    <property type="evidence" value="ECO:0007669"/>
    <property type="project" value="UniProtKB-UniRule"/>
</dbReference>
<evidence type="ECO:0000256" key="2">
    <source>
        <dbReference type="ARBA" id="ARBA00013168"/>
    </source>
</evidence>
<keyword evidence="4 14" id="KW-0820">tRNA-binding</keyword>
<keyword evidence="12 14" id="KW-0030">Aminoacyl-tRNA synthetase</keyword>
<dbReference type="InterPro" id="IPR018164">
    <property type="entry name" value="Ala-tRNA-synth_IIc_N"/>
</dbReference>
<evidence type="ECO:0000313" key="17">
    <source>
        <dbReference type="Ensembl" id="ENSCCRP00020071452.1"/>
    </source>
</evidence>